<dbReference type="InterPro" id="IPR015422">
    <property type="entry name" value="PyrdxlP-dep_Trfase_small"/>
</dbReference>
<dbReference type="InterPro" id="IPR002575">
    <property type="entry name" value="Aminoglycoside_PTrfase"/>
</dbReference>
<dbReference type="SUPFAM" id="SSF56112">
    <property type="entry name" value="Protein kinase-like (PK-like)"/>
    <property type="match status" value="1"/>
</dbReference>
<evidence type="ECO:0000256" key="1">
    <source>
        <dbReference type="ARBA" id="ARBA00008954"/>
    </source>
</evidence>
<dbReference type="InterPro" id="IPR011055">
    <property type="entry name" value="Dup_hybrid_motif"/>
</dbReference>
<dbReference type="GO" id="GO:0030170">
    <property type="term" value="F:pyridoxal phosphate binding"/>
    <property type="evidence" value="ECO:0007669"/>
    <property type="project" value="InterPro"/>
</dbReference>
<dbReference type="PANTHER" id="PTHR45688:SF13">
    <property type="entry name" value="ALANINE--GLYOXYLATE AMINOTRANSFERASE 2-LIKE"/>
    <property type="match status" value="1"/>
</dbReference>
<dbReference type="NCBIfam" id="NF004799">
    <property type="entry name" value="PRK06148.1"/>
    <property type="match status" value="1"/>
</dbReference>
<dbReference type="PANTHER" id="PTHR45688">
    <property type="match status" value="1"/>
</dbReference>
<dbReference type="Gene3D" id="3.90.1150.10">
    <property type="entry name" value="Aspartate Aminotransferase, domain 1"/>
    <property type="match status" value="1"/>
</dbReference>
<dbReference type="CDD" id="cd12797">
    <property type="entry name" value="M23_peptidase"/>
    <property type="match status" value="1"/>
</dbReference>
<dbReference type="InterPro" id="IPR015421">
    <property type="entry name" value="PyrdxlP-dep_Trfase_major"/>
</dbReference>
<evidence type="ECO:0000259" key="3">
    <source>
        <dbReference type="Pfam" id="PF01551"/>
    </source>
</evidence>
<reference key="1">
    <citation type="submission" date="2017-08" db="EMBL/GenBank/DDBJ databases">
        <title>A dynamic microbial community with high functional redundancy inhabits the cold, oxic subseafloor aquifer.</title>
        <authorList>
            <person name="Tully B.J."/>
            <person name="Wheat C.G."/>
            <person name="Glazer B.T."/>
            <person name="Huber J.A."/>
        </authorList>
    </citation>
    <scope>NUCLEOTIDE SEQUENCE [LARGE SCALE GENOMIC DNA]</scope>
</reference>
<dbReference type="InterPro" id="IPR005814">
    <property type="entry name" value="Aminotrans_3"/>
</dbReference>
<dbReference type="Pfam" id="PF01551">
    <property type="entry name" value="Peptidase_M23"/>
    <property type="match status" value="1"/>
</dbReference>
<dbReference type="Gene3D" id="3.40.640.10">
    <property type="entry name" value="Type I PLP-dependent aspartate aminotransferase-like (Major domain)"/>
    <property type="match status" value="1"/>
</dbReference>
<proteinExistence type="inferred from homology"/>
<dbReference type="SUPFAM" id="SSF51261">
    <property type="entry name" value="Duplicated hybrid motif"/>
    <property type="match status" value="1"/>
</dbReference>
<reference evidence="5" key="2">
    <citation type="journal article" date="2018" name="ISME J.">
        <title>A dynamic microbial community with high functional redundancy inhabits the cold, oxic subseafloor aquifer.</title>
        <authorList>
            <person name="Tully B.J."/>
            <person name="Wheat C.G."/>
            <person name="Glazer B.T."/>
            <person name="Huber J.A."/>
        </authorList>
    </citation>
    <scope>NUCLEOTIDE SEQUENCE</scope>
    <source>
        <strain evidence="5">NORP83</strain>
    </source>
</reference>
<evidence type="ECO:0000313" key="5">
    <source>
        <dbReference type="EMBL" id="PCI97982.1"/>
    </source>
</evidence>
<keyword evidence="2" id="KW-0663">Pyridoxal phosphate</keyword>
<dbReference type="Pfam" id="PF00202">
    <property type="entry name" value="Aminotran_3"/>
    <property type="match status" value="1"/>
</dbReference>
<dbReference type="GO" id="GO:0008483">
    <property type="term" value="F:transaminase activity"/>
    <property type="evidence" value="ECO:0007669"/>
    <property type="project" value="InterPro"/>
</dbReference>
<dbReference type="Gene3D" id="3.90.1200.10">
    <property type="match status" value="1"/>
</dbReference>
<organism evidence="5">
    <name type="scientific">OCS116 cluster bacterium</name>
    <dbReference type="NCBI Taxonomy" id="2030921"/>
    <lineage>
        <taxon>Bacteria</taxon>
        <taxon>Pseudomonadati</taxon>
        <taxon>Pseudomonadota</taxon>
        <taxon>Alphaproteobacteria</taxon>
        <taxon>OCS116 cluster</taxon>
    </lineage>
</organism>
<dbReference type="SUPFAM" id="SSF53383">
    <property type="entry name" value="PLP-dependent transferases"/>
    <property type="match status" value="1"/>
</dbReference>
<feature type="domain" description="Aminoglycoside phosphotransferase" evidence="4">
    <location>
        <begin position="22"/>
        <end position="250"/>
    </location>
</feature>
<comment type="caution">
    <text evidence="5">The sequence shown here is derived from an EMBL/GenBank/DDBJ whole genome shotgun (WGS) entry which is preliminary data.</text>
</comment>
<dbReference type="InterPro" id="IPR016047">
    <property type="entry name" value="M23ase_b-sheet_dom"/>
</dbReference>
<dbReference type="InterPro" id="IPR015424">
    <property type="entry name" value="PyrdxlP-dep_Trfase"/>
</dbReference>
<gene>
    <name evidence="5" type="ORF">COB13_14785</name>
</gene>
<protein>
    <submittedName>
        <fullName evidence="5">Peptidase M23</fullName>
    </submittedName>
</protein>
<comment type="similarity">
    <text evidence="1">Belongs to the class-III pyridoxal-phosphate-dependent aminotransferase family.</text>
</comment>
<dbReference type="Gene3D" id="2.70.70.10">
    <property type="entry name" value="Glucose Permease (Domain IIA)"/>
    <property type="match status" value="1"/>
</dbReference>
<feature type="domain" description="M23ase beta-sheet core" evidence="3">
    <location>
        <begin position="422"/>
        <end position="520"/>
    </location>
</feature>
<name>A0A2A4YT48_9PROT</name>
<dbReference type="CDD" id="cd00610">
    <property type="entry name" value="OAT_like"/>
    <property type="match status" value="1"/>
</dbReference>
<sequence>MQVKNIEKWVLENWHMEATLTPLVGEFDLNFRVKIASGDYILKIMAADCTAEFMQMQIDILNHLRNKIDFIPHIIPTQNAQDYVKIDDRFLWMISAFDGKLYADCLAKPLSLVAQIGTKLAQLDIAMQGFHSPALSRSIKWDLSNASWIAESIQSLEPNKQARVTNIIEAYHQTNQILESLPKQAIHNDLNDYNILVLNNKNGQQDVSGYIDFGDLITAPKICNIAICAAYLMLDVDNPLAYLSQFVSAYHAHNPLSETEIKLIWRLALMRLAVSVTNSAMMKLEKPDDAYVSISENAAWRMIDEAQKYDDQFVSAKLLHACGFKINDNAERLGQWMVKNKFHPLFDMDLSEAPIFDFSVIGKDAPSNAKKPDMVEFQQIIDSAAKHGQPSLGCYAEPRIIYAGEAFFSGATQHQARDRRSVHIAIDIFLPAGTPLKAPYPATVHSASIQDTAFDYGGLVTLKHITDTGQTFYTLYGHLAWAEVKALKVGQVIKAGETFAKLGDYDENGTWPPHVHFQLGLTGWHGADWPGVVSPDDLDVWKTIYPDPAPLLNLAPGHATSSIRDRNVELTRRKAWSGANLSLTYDQPLLLQRGYQCQMYDEWGRTYLDAFNNVPHVGHAHPRLAKVAARQMQMLNTNTRYLHQAQSDYAEAMLAKMPAHIDTLFFVNSASEATELAMRMAREYSGAKNTIVCEAGYHGNTLTAIELSEYKFNGKGGKGAQDWVHVVPIPDGYRGEFKNDDPDAGAKYAKYTRAIIDELAAKGEKLAAFITESFPSVGGQIIPPQGYLKAVFEMTRQAGGIAIADEVQTGLGRLGDYFWGFEQQDAVPDMILLGKPIGNGHPIGILATTRQIADRFANGMEFFSTFGGSTLSCTIGLEVLKIIEEEKLQDNAKTIGTHILNALQKMQNHCPSIGDVRGLGLFIGVEMIAPDGSPCQARADYIANQMAQKRILIGTDGPHHNILKLRAPLVFSQQDADFLLLHIEKIFKQVENLNW</sequence>
<dbReference type="EMBL" id="NVUS01000025">
    <property type="protein sequence ID" value="PCI97982.1"/>
    <property type="molecule type" value="Genomic_DNA"/>
</dbReference>
<accession>A0A2A4YT48</accession>
<dbReference type="AlphaFoldDB" id="A0A2A4YT48"/>
<evidence type="ECO:0000256" key="2">
    <source>
        <dbReference type="ARBA" id="ARBA00022898"/>
    </source>
</evidence>
<dbReference type="Pfam" id="PF01636">
    <property type="entry name" value="APH"/>
    <property type="match status" value="1"/>
</dbReference>
<dbReference type="Gene3D" id="3.30.200.20">
    <property type="entry name" value="Phosphorylase Kinase, domain 1"/>
    <property type="match status" value="1"/>
</dbReference>
<dbReference type="InterPro" id="IPR011009">
    <property type="entry name" value="Kinase-like_dom_sf"/>
</dbReference>
<evidence type="ECO:0000259" key="4">
    <source>
        <dbReference type="Pfam" id="PF01636"/>
    </source>
</evidence>